<evidence type="ECO:0000256" key="6">
    <source>
        <dbReference type="SAM" id="MobiDB-lite"/>
    </source>
</evidence>
<comment type="caution">
    <text evidence="9">The sequence shown here is derived from an EMBL/GenBank/DDBJ whole genome shotgun (WGS) entry which is preliminary data.</text>
</comment>
<dbReference type="InterPro" id="IPR049326">
    <property type="entry name" value="Rhodopsin_dom_fungi"/>
</dbReference>
<feature type="compositionally biased region" description="Polar residues" evidence="6">
    <location>
        <begin position="353"/>
        <end position="364"/>
    </location>
</feature>
<proteinExistence type="inferred from homology"/>
<dbReference type="InterPro" id="IPR052337">
    <property type="entry name" value="SAT4-like"/>
</dbReference>
<keyword evidence="2 7" id="KW-0812">Transmembrane</keyword>
<evidence type="ECO:0000256" key="7">
    <source>
        <dbReference type="SAM" id="Phobius"/>
    </source>
</evidence>
<reference evidence="9" key="2">
    <citation type="submission" date="2023-01" db="EMBL/GenBank/DDBJ databases">
        <authorList>
            <person name="Petersen C."/>
        </authorList>
    </citation>
    <scope>NUCLEOTIDE SEQUENCE</scope>
    <source>
        <strain evidence="9">IBT 17514</strain>
    </source>
</reference>
<feature type="region of interest" description="Disordered" evidence="6">
    <location>
        <begin position="347"/>
        <end position="381"/>
    </location>
</feature>
<dbReference type="AlphaFoldDB" id="A0AAD6HMC8"/>
<feature type="transmembrane region" description="Helical" evidence="7">
    <location>
        <begin position="17"/>
        <end position="38"/>
    </location>
</feature>
<evidence type="ECO:0000256" key="4">
    <source>
        <dbReference type="ARBA" id="ARBA00023136"/>
    </source>
</evidence>
<feature type="region of interest" description="Disordered" evidence="6">
    <location>
        <begin position="291"/>
        <end position="316"/>
    </location>
</feature>
<evidence type="ECO:0000256" key="2">
    <source>
        <dbReference type="ARBA" id="ARBA00022692"/>
    </source>
</evidence>
<reference evidence="9" key="1">
    <citation type="journal article" date="2023" name="IMA Fungus">
        <title>Comparative genomic study of the Penicillium genus elucidates a diverse pangenome and 15 lateral gene transfer events.</title>
        <authorList>
            <person name="Petersen C."/>
            <person name="Sorensen T."/>
            <person name="Nielsen M.R."/>
            <person name="Sondergaard T.E."/>
            <person name="Sorensen J.L."/>
            <person name="Fitzpatrick D.A."/>
            <person name="Frisvad J.C."/>
            <person name="Nielsen K.L."/>
        </authorList>
    </citation>
    <scope>NUCLEOTIDE SEQUENCE</scope>
    <source>
        <strain evidence="9">IBT 17514</strain>
    </source>
</reference>
<dbReference type="PANTHER" id="PTHR33048:SF165">
    <property type="entry name" value="INTEGRAL MEMBRANE PROTEIN"/>
    <property type="match status" value="1"/>
</dbReference>
<accession>A0AAD6HMC8</accession>
<feature type="transmembrane region" description="Helical" evidence="7">
    <location>
        <begin position="179"/>
        <end position="201"/>
    </location>
</feature>
<evidence type="ECO:0000313" key="9">
    <source>
        <dbReference type="EMBL" id="KAJ5727006.1"/>
    </source>
</evidence>
<feature type="transmembrane region" description="Helical" evidence="7">
    <location>
        <begin position="213"/>
        <end position="233"/>
    </location>
</feature>
<evidence type="ECO:0000259" key="8">
    <source>
        <dbReference type="Pfam" id="PF20684"/>
    </source>
</evidence>
<keyword evidence="3 7" id="KW-1133">Transmembrane helix</keyword>
<feature type="transmembrane region" description="Helical" evidence="7">
    <location>
        <begin position="259"/>
        <end position="278"/>
    </location>
</feature>
<comment type="similarity">
    <text evidence="5">Belongs to the SAT4 family.</text>
</comment>
<evidence type="ECO:0000256" key="3">
    <source>
        <dbReference type="ARBA" id="ARBA00022989"/>
    </source>
</evidence>
<name>A0AAD6HMC8_9EURO</name>
<evidence type="ECO:0000256" key="1">
    <source>
        <dbReference type="ARBA" id="ARBA00004141"/>
    </source>
</evidence>
<organism evidence="9 10">
    <name type="scientific">Penicillium malachiteum</name>
    <dbReference type="NCBI Taxonomy" id="1324776"/>
    <lineage>
        <taxon>Eukaryota</taxon>
        <taxon>Fungi</taxon>
        <taxon>Dikarya</taxon>
        <taxon>Ascomycota</taxon>
        <taxon>Pezizomycotina</taxon>
        <taxon>Eurotiomycetes</taxon>
        <taxon>Eurotiomycetidae</taxon>
        <taxon>Eurotiales</taxon>
        <taxon>Aspergillaceae</taxon>
        <taxon>Penicillium</taxon>
    </lineage>
</organism>
<feature type="transmembrane region" description="Helical" evidence="7">
    <location>
        <begin position="128"/>
        <end position="150"/>
    </location>
</feature>
<dbReference type="GO" id="GO:0016020">
    <property type="term" value="C:membrane"/>
    <property type="evidence" value="ECO:0007669"/>
    <property type="project" value="UniProtKB-SubCell"/>
</dbReference>
<dbReference type="EMBL" id="JAQJAN010000007">
    <property type="protein sequence ID" value="KAJ5727006.1"/>
    <property type="molecule type" value="Genomic_DNA"/>
</dbReference>
<keyword evidence="10" id="KW-1185">Reference proteome</keyword>
<sequence>MTTSAAQASLNSSGKGLVILTVIEGSVALFLIIARVYTTWRITRHIRSDLYLSLLTFIIASLGSIFLGVGINTGLGAHKVDLSPAEVKHAIKWNWINQSLGIIATATGKLAIVAFLQQIHGPESRKRVIFLWGVGLATLLLNCITIALIWTQCSPRAKLWNDNLLGNCDGRARNMRVAYFQGSFSALCDLVLALYPITFFWHVQLDRKVKIGLCILMGLGVVACVCAIVKTTFLKVLDDTDDITYYMAQLIILNETEKWVVFIVGCVPPIRPLLLIVFRRLLSSARSVSGHTRTHYHGRSTELHSYPQSQKRPQMEHFTPNMGSILQAKDSEENILAEEGGIVKTTEVRLSYENGSSTEGASSTHQEHAPPDNAHFPDERV</sequence>
<feature type="compositionally biased region" description="Basic and acidic residues" evidence="6">
    <location>
        <begin position="365"/>
        <end position="381"/>
    </location>
</feature>
<feature type="transmembrane region" description="Helical" evidence="7">
    <location>
        <begin position="50"/>
        <end position="75"/>
    </location>
</feature>
<gene>
    <name evidence="9" type="ORF">N7493_006033</name>
</gene>
<protein>
    <recommendedName>
        <fullName evidence="8">Rhodopsin domain-containing protein</fullName>
    </recommendedName>
</protein>
<feature type="domain" description="Rhodopsin" evidence="8">
    <location>
        <begin position="34"/>
        <end position="274"/>
    </location>
</feature>
<evidence type="ECO:0000256" key="5">
    <source>
        <dbReference type="ARBA" id="ARBA00038359"/>
    </source>
</evidence>
<dbReference type="Pfam" id="PF20684">
    <property type="entry name" value="Fung_rhodopsin"/>
    <property type="match status" value="1"/>
</dbReference>
<feature type="transmembrane region" description="Helical" evidence="7">
    <location>
        <begin position="95"/>
        <end position="116"/>
    </location>
</feature>
<dbReference type="Proteomes" id="UP001215712">
    <property type="component" value="Unassembled WGS sequence"/>
</dbReference>
<evidence type="ECO:0000313" key="10">
    <source>
        <dbReference type="Proteomes" id="UP001215712"/>
    </source>
</evidence>
<comment type="subcellular location">
    <subcellularLocation>
        <location evidence="1">Membrane</location>
        <topology evidence="1">Multi-pass membrane protein</topology>
    </subcellularLocation>
</comment>
<dbReference type="PANTHER" id="PTHR33048">
    <property type="entry name" value="PTH11-LIKE INTEGRAL MEMBRANE PROTEIN (AFU_ORTHOLOGUE AFUA_5G11245)"/>
    <property type="match status" value="1"/>
</dbReference>
<keyword evidence="4 7" id="KW-0472">Membrane</keyword>